<evidence type="ECO:0000313" key="2">
    <source>
        <dbReference type="EMBL" id="PAU76548.1"/>
    </source>
</evidence>
<protein>
    <recommendedName>
        <fullName evidence="4">Zinc ribbon domain-containing protein</fullName>
    </recommendedName>
</protein>
<name>A0A2A2EV52_9GAMM</name>
<reference evidence="2 3" key="1">
    <citation type="submission" date="2017-08" db="EMBL/GenBank/DDBJ databases">
        <title>Halomonas alkalisoli sp. nov., isolated from saline alkaline soil.</title>
        <authorList>
            <person name="Wang D."/>
            <person name="Zhang G."/>
        </authorList>
    </citation>
    <scope>NUCLEOTIDE SEQUENCE [LARGE SCALE GENOMIC DNA]</scope>
    <source>
        <strain evidence="2 3">WRN001</strain>
    </source>
</reference>
<proteinExistence type="predicted"/>
<keyword evidence="3" id="KW-1185">Reference proteome</keyword>
<keyword evidence="1" id="KW-0472">Membrane</keyword>
<dbReference type="AlphaFoldDB" id="A0A2A2EV52"/>
<evidence type="ECO:0000313" key="3">
    <source>
        <dbReference type="Proteomes" id="UP000217771"/>
    </source>
</evidence>
<dbReference type="Proteomes" id="UP000217771">
    <property type="component" value="Unassembled WGS sequence"/>
</dbReference>
<dbReference type="OrthoDB" id="8685152at2"/>
<evidence type="ECO:0000256" key="1">
    <source>
        <dbReference type="SAM" id="Phobius"/>
    </source>
</evidence>
<keyword evidence="1" id="KW-1133">Transmembrane helix</keyword>
<feature type="transmembrane region" description="Helical" evidence="1">
    <location>
        <begin position="38"/>
        <end position="58"/>
    </location>
</feature>
<dbReference type="RefSeq" id="WP_095620941.1">
    <property type="nucleotide sequence ID" value="NZ_NSKB01000004.1"/>
</dbReference>
<sequence length="111" mass="12335">MALVACPECTHQVSDSAFKCNQCGHQLRKPKRGFFGKLFKWSFILFNAAMVFWLFSYIGVIGESMNTSQNEYEQAGTAIGGTLGVGMLLVFWVLVDIILGMFVLFTRPKGA</sequence>
<organism evidence="2 3">
    <name type="scientific">Halomonas salipaludis</name>
    <dbReference type="NCBI Taxonomy" id="2032625"/>
    <lineage>
        <taxon>Bacteria</taxon>
        <taxon>Pseudomonadati</taxon>
        <taxon>Pseudomonadota</taxon>
        <taxon>Gammaproteobacteria</taxon>
        <taxon>Oceanospirillales</taxon>
        <taxon>Halomonadaceae</taxon>
        <taxon>Halomonas</taxon>
    </lineage>
</organism>
<comment type="caution">
    <text evidence="2">The sequence shown here is derived from an EMBL/GenBank/DDBJ whole genome shotgun (WGS) entry which is preliminary data.</text>
</comment>
<dbReference type="EMBL" id="NSKB01000004">
    <property type="protein sequence ID" value="PAU76548.1"/>
    <property type="molecule type" value="Genomic_DNA"/>
</dbReference>
<keyword evidence="1" id="KW-0812">Transmembrane</keyword>
<evidence type="ECO:0008006" key="4">
    <source>
        <dbReference type="Google" id="ProtNLM"/>
    </source>
</evidence>
<feature type="transmembrane region" description="Helical" evidence="1">
    <location>
        <begin position="78"/>
        <end position="105"/>
    </location>
</feature>
<gene>
    <name evidence="2" type="ORF">CK498_11130</name>
</gene>
<accession>A0A2A2EV52</accession>